<dbReference type="PANTHER" id="PTHR30287">
    <property type="entry name" value="MEMBRANE COMPONENT OF PREDICTED ABC SUPERFAMILY METABOLITE UPTAKE TRANSPORTER"/>
    <property type="match status" value="1"/>
</dbReference>
<comment type="subcellular location">
    <subcellularLocation>
        <location evidence="1">Cell membrane</location>
        <topology evidence="1">Multi-pass membrane protein</topology>
    </subcellularLocation>
</comment>
<gene>
    <name evidence="8" type="ORF">P6N53_01375</name>
</gene>
<protein>
    <submittedName>
        <fullName evidence="8">FtsX-like permease family protein</fullName>
    </submittedName>
</protein>
<feature type="transmembrane region" description="Helical" evidence="6">
    <location>
        <begin position="702"/>
        <end position="724"/>
    </location>
</feature>
<keyword evidence="2" id="KW-1003">Cell membrane</keyword>
<accession>A0AAW7Z917</accession>
<dbReference type="EMBL" id="JARPTC010000002">
    <property type="protein sequence ID" value="MDO7785877.1"/>
    <property type="molecule type" value="Genomic_DNA"/>
</dbReference>
<feature type="transmembrane region" description="Helical" evidence="6">
    <location>
        <begin position="341"/>
        <end position="364"/>
    </location>
</feature>
<dbReference type="Pfam" id="PF02687">
    <property type="entry name" value="FtsX"/>
    <property type="match status" value="2"/>
</dbReference>
<reference evidence="8" key="2">
    <citation type="submission" date="2023-03" db="EMBL/GenBank/DDBJ databases">
        <authorList>
            <person name="Zhang Z."/>
        </authorList>
    </citation>
    <scope>NUCLEOTIDE SEQUENCE</scope>
    <source>
        <strain evidence="8">DSA</strain>
    </source>
</reference>
<feature type="transmembrane region" description="Helical" evidence="6">
    <location>
        <begin position="299"/>
        <end position="321"/>
    </location>
</feature>
<dbReference type="InterPro" id="IPR038766">
    <property type="entry name" value="Membrane_comp_ABC_pdt"/>
</dbReference>
<reference evidence="8" key="1">
    <citation type="journal article" date="2023" name="J. Hazard. Mater.">
        <title>Anaerobic biodegradation of pyrene and benzo[a]pyrene by a new sulfate-reducing Desulforamulus aquiferis strain DSA.</title>
        <authorList>
            <person name="Zhang Z."/>
            <person name="Sun J."/>
            <person name="Gong X."/>
            <person name="Wang C."/>
            <person name="Wang H."/>
        </authorList>
    </citation>
    <scope>NUCLEOTIDE SEQUENCE</scope>
    <source>
        <strain evidence="8">DSA</strain>
    </source>
</reference>
<dbReference type="InterPro" id="IPR003838">
    <property type="entry name" value="ABC3_permease_C"/>
</dbReference>
<feature type="transmembrane region" description="Helical" evidence="6">
    <location>
        <begin position="415"/>
        <end position="436"/>
    </location>
</feature>
<evidence type="ECO:0000256" key="3">
    <source>
        <dbReference type="ARBA" id="ARBA00022692"/>
    </source>
</evidence>
<evidence type="ECO:0000256" key="4">
    <source>
        <dbReference type="ARBA" id="ARBA00022989"/>
    </source>
</evidence>
<feature type="domain" description="ABC3 transporter permease C-terminal" evidence="7">
    <location>
        <begin position="622"/>
        <end position="735"/>
    </location>
</feature>
<keyword evidence="3 6" id="KW-0812">Transmembrane</keyword>
<evidence type="ECO:0000259" key="7">
    <source>
        <dbReference type="Pfam" id="PF02687"/>
    </source>
</evidence>
<feature type="transmembrane region" description="Helical" evidence="6">
    <location>
        <begin position="15"/>
        <end position="38"/>
    </location>
</feature>
<evidence type="ECO:0000256" key="2">
    <source>
        <dbReference type="ARBA" id="ARBA00022475"/>
    </source>
</evidence>
<feature type="transmembrane region" description="Helical" evidence="6">
    <location>
        <begin position="611"/>
        <end position="637"/>
    </location>
</feature>
<evidence type="ECO:0000313" key="8">
    <source>
        <dbReference type="EMBL" id="MDO7785877.1"/>
    </source>
</evidence>
<evidence type="ECO:0000256" key="1">
    <source>
        <dbReference type="ARBA" id="ARBA00004651"/>
    </source>
</evidence>
<evidence type="ECO:0000313" key="9">
    <source>
        <dbReference type="Proteomes" id="UP001172911"/>
    </source>
</evidence>
<keyword evidence="9" id="KW-1185">Reference proteome</keyword>
<keyword evidence="4 6" id="KW-1133">Transmembrane helix</keyword>
<evidence type="ECO:0000256" key="5">
    <source>
        <dbReference type="ARBA" id="ARBA00023136"/>
    </source>
</evidence>
<dbReference type="PANTHER" id="PTHR30287:SF1">
    <property type="entry name" value="INNER MEMBRANE PROTEIN"/>
    <property type="match status" value="1"/>
</dbReference>
<organism evidence="8 9">
    <name type="scientific">Desulforamulus aquiferis</name>
    <dbReference type="NCBI Taxonomy" id="1397668"/>
    <lineage>
        <taxon>Bacteria</taxon>
        <taxon>Bacillati</taxon>
        <taxon>Bacillota</taxon>
        <taxon>Clostridia</taxon>
        <taxon>Eubacteriales</taxon>
        <taxon>Peptococcaceae</taxon>
        <taxon>Desulforamulus</taxon>
    </lineage>
</organism>
<feature type="domain" description="ABC3 transporter permease C-terminal" evidence="7">
    <location>
        <begin position="255"/>
        <end position="370"/>
    </location>
</feature>
<name>A0AAW7Z917_9FIRM</name>
<comment type="caution">
    <text evidence="8">The sequence shown here is derived from an EMBL/GenBank/DDBJ whole genome shotgun (WGS) entry which is preliminary data.</text>
</comment>
<proteinExistence type="predicted"/>
<sequence length="749" mass="83113">MALNKRVFRILKENLLRYLGVLLLIILGSYSFIVAAGISQNLAVLVTTFTEEHMQEDLSFSTDKAISDSAKLEKASDAIIEEYMSFDATLSDSLTLRLLSKTEKLNIPAVIEGQALSGPGEILLDPAFAKANGYPVGSSISAAGKNFTVVGFVSLPHYIYPLKNVYDIMVLPDNFGVGVINREEFADIDNAASIYSVRFNDRTQSLNKQATQFRERLHAEGITESDWIDIMNNKRARMAWASITGLKTMSVPLPAAMFLLCCLIISIMIWRMIRHESVIIGTLYAQGYRRRELMRHYMAIPLLLAFAGGVIGSLLALPSIAPSVMAMVSYYNVPVIDIELSFLNVLIGILTPILFLGLGSYLVIRSELKRSPAELMKGDEQKTKVNALERALKLERFKFSTKFKLREQLRSISRLLFLFLGVTSASVLMLFGFTVMNSMNYVFNNSITETYRFEYEYAFKDLQYGKAPEGAEVFSAGRFYPENNEGIEFYITGVEPGSTILTLNNSKGNPLPNDQTNITEPLANRLGIRAGDSVSFINKQDGKLYTFHIDAVADSYAEQFIFMPIDEFNAQLGLPENSYMGLWSTKKLDIPDGQLSGTKSLSEMPNAMDELLGSMISMVAGMTLVSSVVAVIILYLVTSLIIEENKNTISLFKIFGYRPREIRSLILDSSTFVIMAAFIISIPVMAASMGAMYGYLGTMINLVLPTIISPLYVVVCFVVIMLTYQFSKLLCAKKVNAVSMSEALKAGTE</sequence>
<dbReference type="Proteomes" id="UP001172911">
    <property type="component" value="Unassembled WGS sequence"/>
</dbReference>
<keyword evidence="5 6" id="KW-0472">Membrane</keyword>
<dbReference type="RefSeq" id="WP_304540549.1">
    <property type="nucleotide sequence ID" value="NZ_JARPTC010000002.1"/>
</dbReference>
<feature type="transmembrane region" description="Helical" evidence="6">
    <location>
        <begin position="251"/>
        <end position="270"/>
    </location>
</feature>
<dbReference type="AlphaFoldDB" id="A0AAW7Z917"/>
<dbReference type="GO" id="GO:0005886">
    <property type="term" value="C:plasma membrane"/>
    <property type="evidence" value="ECO:0007669"/>
    <property type="project" value="UniProtKB-SubCell"/>
</dbReference>
<evidence type="ECO:0000256" key="6">
    <source>
        <dbReference type="SAM" id="Phobius"/>
    </source>
</evidence>
<feature type="transmembrane region" description="Helical" evidence="6">
    <location>
        <begin position="672"/>
        <end position="696"/>
    </location>
</feature>